<dbReference type="InterPro" id="IPR005000">
    <property type="entry name" value="Aldolase/citrate-lyase_domain"/>
</dbReference>
<feature type="domain" description="HpcH/HpaI aldolase/citrate lyase" evidence="3">
    <location>
        <begin position="77"/>
        <end position="260"/>
    </location>
</feature>
<evidence type="ECO:0000256" key="2">
    <source>
        <dbReference type="ARBA" id="ARBA00023239"/>
    </source>
</evidence>
<name>A0A4Q1BJM3_TREME</name>
<keyword evidence="1" id="KW-0479">Metal-binding</keyword>
<proteinExistence type="predicted"/>
<dbReference type="EMBL" id="SDIL01000057">
    <property type="protein sequence ID" value="RXK37931.1"/>
    <property type="molecule type" value="Genomic_DNA"/>
</dbReference>
<dbReference type="PANTHER" id="PTHR30502:SF8">
    <property type="entry name" value="SYNTHASE, PUTATIVE-RELATED"/>
    <property type="match status" value="1"/>
</dbReference>
<dbReference type="InParanoid" id="A0A4Q1BJM3"/>
<dbReference type="OrthoDB" id="1621678at2759"/>
<accession>A0A4Q1BJM3</accession>
<dbReference type="AlphaFoldDB" id="A0A4Q1BJM3"/>
<gene>
    <name evidence="4" type="ORF">M231_04820</name>
</gene>
<dbReference type="GO" id="GO:0046872">
    <property type="term" value="F:metal ion binding"/>
    <property type="evidence" value="ECO:0007669"/>
    <property type="project" value="UniProtKB-KW"/>
</dbReference>
<reference evidence="4 5" key="1">
    <citation type="submission" date="2016-06" db="EMBL/GenBank/DDBJ databases">
        <title>Evolution of pathogenesis and genome organization in the Tremellales.</title>
        <authorList>
            <person name="Cuomo C."/>
            <person name="Litvintseva A."/>
            <person name="Heitman J."/>
            <person name="Chen Y."/>
            <person name="Sun S."/>
            <person name="Springer D."/>
            <person name="Dromer F."/>
            <person name="Young S."/>
            <person name="Zeng Q."/>
            <person name="Chapman S."/>
            <person name="Gujja S."/>
            <person name="Saif S."/>
            <person name="Birren B."/>
        </authorList>
    </citation>
    <scope>NUCLEOTIDE SEQUENCE [LARGE SCALE GENOMIC DNA]</scope>
    <source>
        <strain evidence="4 5">ATCC 28783</strain>
    </source>
</reference>
<evidence type="ECO:0000313" key="4">
    <source>
        <dbReference type="EMBL" id="RXK37931.1"/>
    </source>
</evidence>
<dbReference type="InterPro" id="IPR050251">
    <property type="entry name" value="HpcH-HpaI_aldolase"/>
</dbReference>
<dbReference type="GO" id="GO:0005737">
    <property type="term" value="C:cytoplasm"/>
    <property type="evidence" value="ECO:0007669"/>
    <property type="project" value="TreeGrafter"/>
</dbReference>
<dbReference type="SUPFAM" id="SSF51621">
    <property type="entry name" value="Phosphoenolpyruvate/pyruvate domain"/>
    <property type="match status" value="1"/>
</dbReference>
<keyword evidence="2" id="KW-0456">Lyase</keyword>
<dbReference type="InterPro" id="IPR015813">
    <property type="entry name" value="Pyrv/PenolPyrv_kinase-like_dom"/>
</dbReference>
<protein>
    <recommendedName>
        <fullName evidence="3">HpcH/HpaI aldolase/citrate lyase domain-containing protein</fullName>
    </recommendedName>
</protein>
<evidence type="ECO:0000259" key="3">
    <source>
        <dbReference type="Pfam" id="PF03328"/>
    </source>
</evidence>
<dbReference type="STRING" id="5217.A0A4Q1BJM3"/>
<dbReference type="PANTHER" id="PTHR30502">
    <property type="entry name" value="2-KETO-3-DEOXY-L-RHAMNONATE ALDOLASE"/>
    <property type="match status" value="1"/>
</dbReference>
<dbReference type="Gene3D" id="3.20.20.60">
    <property type="entry name" value="Phosphoenolpyruvate-binding domains"/>
    <property type="match status" value="1"/>
</dbReference>
<dbReference type="Pfam" id="PF03328">
    <property type="entry name" value="HpcH_HpaI"/>
    <property type="match status" value="1"/>
</dbReference>
<dbReference type="VEuPathDB" id="FungiDB:TREMEDRAFT_64402"/>
<organism evidence="4 5">
    <name type="scientific">Tremella mesenterica</name>
    <name type="common">Jelly fungus</name>
    <dbReference type="NCBI Taxonomy" id="5217"/>
    <lineage>
        <taxon>Eukaryota</taxon>
        <taxon>Fungi</taxon>
        <taxon>Dikarya</taxon>
        <taxon>Basidiomycota</taxon>
        <taxon>Agaricomycotina</taxon>
        <taxon>Tremellomycetes</taxon>
        <taxon>Tremellales</taxon>
        <taxon>Tremellaceae</taxon>
        <taxon>Tremella</taxon>
    </lineage>
</organism>
<evidence type="ECO:0000256" key="1">
    <source>
        <dbReference type="ARBA" id="ARBA00022723"/>
    </source>
</evidence>
<sequence length="318" mass="34035">MSQPHTFKAGPPLGDAGMATGFGVLPAPAQDPPMINYRGYGLNQPFDLRSRIKLSREKPMIGIFYGAFPHIGLGRAIGQAGYDYVLLDWEHTSFSTETLIEMIKTIQYAGEGNTAVIVRVPSHDHQYIAWVLDAGASGVIVPHISTPEQAEAVVKASRFPPTGERSIPPNALLWGYNDNAHGGGGMFEVFNRAAVIVQIEDEVGARNADAIASVDGIDCLMLGPGDLAGSLGLTFATMAQDPTFQECCKLVSDAAAKHGLGAMMPSFMPMVKTHLDMGFTLLSVANDGFILTQGLRKNLVTAHEDLKAWQSSHVGEQA</sequence>
<dbReference type="Proteomes" id="UP000289152">
    <property type="component" value="Unassembled WGS sequence"/>
</dbReference>
<dbReference type="InterPro" id="IPR040442">
    <property type="entry name" value="Pyrv_kinase-like_dom_sf"/>
</dbReference>
<keyword evidence="5" id="KW-1185">Reference proteome</keyword>
<dbReference type="GO" id="GO:0016832">
    <property type="term" value="F:aldehyde-lyase activity"/>
    <property type="evidence" value="ECO:0007669"/>
    <property type="project" value="TreeGrafter"/>
</dbReference>
<evidence type="ECO:0000313" key="5">
    <source>
        <dbReference type="Proteomes" id="UP000289152"/>
    </source>
</evidence>
<comment type="caution">
    <text evidence="4">The sequence shown here is derived from an EMBL/GenBank/DDBJ whole genome shotgun (WGS) entry which is preliminary data.</text>
</comment>